<keyword evidence="3" id="KW-1185">Reference proteome</keyword>
<dbReference type="EMBL" id="BSTX01000002">
    <property type="protein sequence ID" value="GLZ78308.1"/>
    <property type="molecule type" value="Genomic_DNA"/>
</dbReference>
<accession>A0A9W6W9S9</accession>
<reference evidence="2" key="1">
    <citation type="submission" date="2023-03" db="EMBL/GenBank/DDBJ databases">
        <title>Actinorhabdospora filicis NBRC 111898.</title>
        <authorList>
            <person name="Ichikawa N."/>
            <person name="Sato H."/>
            <person name="Tonouchi N."/>
        </authorList>
    </citation>
    <scope>NUCLEOTIDE SEQUENCE</scope>
    <source>
        <strain evidence="2">NBRC 111898</strain>
    </source>
</reference>
<dbReference type="Proteomes" id="UP001165079">
    <property type="component" value="Unassembled WGS sequence"/>
</dbReference>
<keyword evidence="1" id="KW-0732">Signal</keyword>
<organism evidence="2 3">
    <name type="scientific">Actinorhabdospora filicis</name>
    <dbReference type="NCBI Taxonomy" id="1785913"/>
    <lineage>
        <taxon>Bacteria</taxon>
        <taxon>Bacillati</taxon>
        <taxon>Actinomycetota</taxon>
        <taxon>Actinomycetes</taxon>
        <taxon>Micromonosporales</taxon>
        <taxon>Micromonosporaceae</taxon>
        <taxon>Actinorhabdospora</taxon>
    </lineage>
</organism>
<sequence>MPVSHVPFRARWRALVAASAIAIPGIAVIVGAPAASADTADACAKLATDAAVESEYQAQRLAMQCDAAVEVLEKASSTVKITARPGGDFSYKGWLAPHRVERNDRWIDIDTTLVAGSDGLLRPKAAADVSFSPGGTAPFARWK</sequence>
<dbReference type="AlphaFoldDB" id="A0A9W6W9S9"/>
<gene>
    <name evidence="2" type="ORF">Afil01_31150</name>
</gene>
<evidence type="ECO:0000256" key="1">
    <source>
        <dbReference type="SAM" id="SignalP"/>
    </source>
</evidence>
<feature type="signal peptide" evidence="1">
    <location>
        <begin position="1"/>
        <end position="37"/>
    </location>
</feature>
<protein>
    <submittedName>
        <fullName evidence="2">Uncharacterized protein</fullName>
    </submittedName>
</protein>
<feature type="chain" id="PRO_5040806305" evidence="1">
    <location>
        <begin position="38"/>
        <end position="143"/>
    </location>
</feature>
<evidence type="ECO:0000313" key="2">
    <source>
        <dbReference type="EMBL" id="GLZ78308.1"/>
    </source>
</evidence>
<comment type="caution">
    <text evidence="2">The sequence shown here is derived from an EMBL/GenBank/DDBJ whole genome shotgun (WGS) entry which is preliminary data.</text>
</comment>
<name>A0A9W6W9S9_9ACTN</name>
<proteinExistence type="predicted"/>
<evidence type="ECO:0000313" key="3">
    <source>
        <dbReference type="Proteomes" id="UP001165079"/>
    </source>
</evidence>